<protein>
    <submittedName>
        <fullName evidence="1">Uncharacterized protein</fullName>
    </submittedName>
</protein>
<sequence length="181" mass="20218">MDFNLESLKHYVIGPITHQVAEFVELPKQTNHYLLMAATIGLGRNSGLFHQTKDSFGLFHIKEEQHTTIWDDHLVKNPNLASSVRGLASQHQFLKTPHTELCTNLNYATAIAAVALTLKPMSYHSDVSLHQQIALLNAAFPGFKYITRQEWQEATDILNAEVRKPIILGPSVSDDSEAICA</sequence>
<keyword evidence="2" id="KW-1185">Reference proteome</keyword>
<comment type="caution">
    <text evidence="1">The sequence shown here is derived from an EMBL/GenBank/DDBJ whole genome shotgun (WGS) entry which is preliminary data.</text>
</comment>
<dbReference type="EMBL" id="BAABBN010000004">
    <property type="protein sequence ID" value="GAA3912540.1"/>
    <property type="molecule type" value="Genomic_DNA"/>
</dbReference>
<proteinExistence type="predicted"/>
<evidence type="ECO:0000313" key="2">
    <source>
        <dbReference type="Proteomes" id="UP001501565"/>
    </source>
</evidence>
<dbReference type="RefSeq" id="WP_344794971.1">
    <property type="nucleotide sequence ID" value="NZ_BAABBN010000004.1"/>
</dbReference>
<gene>
    <name evidence="1" type="ORF">GCM10022277_04100</name>
</gene>
<organism evidence="1 2">
    <name type="scientific">Litoribacillus peritrichatus</name>
    <dbReference type="NCBI Taxonomy" id="718191"/>
    <lineage>
        <taxon>Bacteria</taxon>
        <taxon>Pseudomonadati</taxon>
        <taxon>Pseudomonadota</taxon>
        <taxon>Gammaproteobacteria</taxon>
        <taxon>Oceanospirillales</taxon>
        <taxon>Oceanospirillaceae</taxon>
        <taxon>Litoribacillus</taxon>
    </lineage>
</organism>
<name>A0ABP7M234_9GAMM</name>
<accession>A0ABP7M234</accession>
<dbReference type="Proteomes" id="UP001501565">
    <property type="component" value="Unassembled WGS sequence"/>
</dbReference>
<evidence type="ECO:0000313" key="1">
    <source>
        <dbReference type="EMBL" id="GAA3912540.1"/>
    </source>
</evidence>
<reference evidence="2" key="1">
    <citation type="journal article" date="2019" name="Int. J. Syst. Evol. Microbiol.">
        <title>The Global Catalogue of Microorganisms (GCM) 10K type strain sequencing project: providing services to taxonomists for standard genome sequencing and annotation.</title>
        <authorList>
            <consortium name="The Broad Institute Genomics Platform"/>
            <consortium name="The Broad Institute Genome Sequencing Center for Infectious Disease"/>
            <person name="Wu L."/>
            <person name="Ma J."/>
        </authorList>
    </citation>
    <scope>NUCLEOTIDE SEQUENCE [LARGE SCALE GENOMIC DNA]</scope>
    <source>
        <strain evidence="2">JCM 17551</strain>
    </source>
</reference>